<name>A0A084W621_ANOSI</name>
<reference evidence="3" key="2">
    <citation type="submission" date="2020-05" db="UniProtKB">
        <authorList>
            <consortium name="EnsemblMetazoa"/>
        </authorList>
    </citation>
    <scope>IDENTIFICATION</scope>
</reference>
<dbReference type="EnsemblMetazoa" id="ASIC013523-RA">
    <property type="protein sequence ID" value="ASIC013523-PA"/>
    <property type="gene ID" value="ASIC013523"/>
</dbReference>
<feature type="compositionally biased region" description="Polar residues" evidence="1">
    <location>
        <begin position="26"/>
        <end position="36"/>
    </location>
</feature>
<organism evidence="2">
    <name type="scientific">Anopheles sinensis</name>
    <name type="common">Mosquito</name>
    <dbReference type="NCBI Taxonomy" id="74873"/>
    <lineage>
        <taxon>Eukaryota</taxon>
        <taxon>Metazoa</taxon>
        <taxon>Ecdysozoa</taxon>
        <taxon>Arthropoda</taxon>
        <taxon>Hexapoda</taxon>
        <taxon>Insecta</taxon>
        <taxon>Pterygota</taxon>
        <taxon>Neoptera</taxon>
        <taxon>Endopterygota</taxon>
        <taxon>Diptera</taxon>
        <taxon>Nematocera</taxon>
        <taxon>Culicoidea</taxon>
        <taxon>Culicidae</taxon>
        <taxon>Anophelinae</taxon>
        <taxon>Anopheles</taxon>
    </lineage>
</organism>
<keyword evidence="4" id="KW-1185">Reference proteome</keyword>
<feature type="region of interest" description="Disordered" evidence="1">
    <location>
        <begin position="1"/>
        <end position="36"/>
    </location>
</feature>
<dbReference type="AlphaFoldDB" id="A0A084W621"/>
<evidence type="ECO:0000256" key="1">
    <source>
        <dbReference type="SAM" id="MobiDB-lite"/>
    </source>
</evidence>
<evidence type="ECO:0000313" key="4">
    <source>
        <dbReference type="Proteomes" id="UP000030765"/>
    </source>
</evidence>
<feature type="compositionally biased region" description="Basic and acidic residues" evidence="1">
    <location>
        <begin position="1"/>
        <end position="10"/>
    </location>
</feature>
<dbReference type="VEuPathDB" id="VectorBase:ASIC013523"/>
<dbReference type="EMBL" id="ATLV01020719">
    <property type="status" value="NOT_ANNOTATED_CDS"/>
    <property type="molecule type" value="Genomic_DNA"/>
</dbReference>
<evidence type="ECO:0000313" key="2">
    <source>
        <dbReference type="EMBL" id="KFB45665.1"/>
    </source>
</evidence>
<dbReference type="Proteomes" id="UP000030765">
    <property type="component" value="Unassembled WGS sequence"/>
</dbReference>
<gene>
    <name evidence="2" type="ORF">ZHAS_00013523</name>
</gene>
<sequence>MSAKGEREIHSGTTAKLSEPCDAPFTRNSGGVQIRRSPTVSQRVTLTFFWRCETNRKDTPNVVGDMQQQQQQQRTTFLVPWTTRLMFGPPDFDGFSGKQKSVVWCCDWLQGEN</sequence>
<proteinExistence type="predicted"/>
<dbReference type="EMBL" id="KE525305">
    <property type="protein sequence ID" value="KFB45665.1"/>
    <property type="molecule type" value="Genomic_DNA"/>
</dbReference>
<reference evidence="2 4" key="1">
    <citation type="journal article" date="2014" name="BMC Genomics">
        <title>Genome sequence of Anopheles sinensis provides insight into genetics basis of mosquito competence for malaria parasites.</title>
        <authorList>
            <person name="Zhou D."/>
            <person name="Zhang D."/>
            <person name="Ding G."/>
            <person name="Shi L."/>
            <person name="Hou Q."/>
            <person name="Ye Y."/>
            <person name="Xu Y."/>
            <person name="Zhou H."/>
            <person name="Xiong C."/>
            <person name="Li S."/>
            <person name="Yu J."/>
            <person name="Hong S."/>
            <person name="Yu X."/>
            <person name="Zou P."/>
            <person name="Chen C."/>
            <person name="Chang X."/>
            <person name="Wang W."/>
            <person name="Lv Y."/>
            <person name="Sun Y."/>
            <person name="Ma L."/>
            <person name="Shen B."/>
            <person name="Zhu C."/>
        </authorList>
    </citation>
    <scope>NUCLEOTIDE SEQUENCE [LARGE SCALE GENOMIC DNA]</scope>
</reference>
<evidence type="ECO:0000313" key="3">
    <source>
        <dbReference type="EnsemblMetazoa" id="ASIC013523-PA"/>
    </source>
</evidence>
<accession>A0A084W621</accession>
<protein>
    <submittedName>
        <fullName evidence="2 3">Formimidoylglutamase</fullName>
    </submittedName>
</protein>